<comment type="caution">
    <text evidence="10">The sequence shown here is derived from an EMBL/GenBank/DDBJ whole genome shotgun (WGS) entry which is preliminary data.</text>
</comment>
<dbReference type="PANTHER" id="PTHR30287">
    <property type="entry name" value="MEMBRANE COMPONENT OF PREDICTED ABC SUPERFAMILY METABOLITE UPTAKE TRANSPORTER"/>
    <property type="match status" value="1"/>
</dbReference>
<evidence type="ECO:0000256" key="6">
    <source>
        <dbReference type="SAM" id="Coils"/>
    </source>
</evidence>
<dbReference type="Pfam" id="PF12704">
    <property type="entry name" value="MacB_PCD"/>
    <property type="match status" value="1"/>
</dbReference>
<feature type="domain" description="ABC3 transporter permease C-terminal" evidence="8">
    <location>
        <begin position="474"/>
        <end position="587"/>
    </location>
</feature>
<comment type="subcellular location">
    <subcellularLocation>
        <location evidence="1">Cell membrane</location>
        <topology evidence="1">Multi-pass membrane protein</topology>
    </subcellularLocation>
</comment>
<keyword evidence="2" id="KW-1003">Cell membrane</keyword>
<sequence>QVQPSYYCDVFSNNESSEDGSESVVRLYSYSPSDSLNQLTVVAGRLPESANECVVDSGSLGTSNEDALNTTVSFSLEDSQLSDQLTNTSYTVVGVVESPLYVNFQRGSTTIGNGTLSAFYYIPEENFQSDYYTNCYVRIDGAAGLDPYGDEYDALIDEATEKLEQWGEERAAVRLPQVQAEAMDAYNESKAQFDQASAEAQAQLQDAWNQLEAGRLELESGRAALEQATQQYEEGIQQGEQRLNEAKTQLEQAQIELSVQKAVAQANVASSTTQMTMIQSEVDQLISEFQQRLTELDQQCQESIDQLTQQGLPTEEVQATFDAQKQAVQDLIDTLQNRVTTTISGIQSSAADQLAQSMELINQAQQQITNGWGDYYDGVALLEQQRESGQQQLDDAQAQLDQGQAEYDQGLAQYNDASAQAQAQLESGQQQLDDALAQINELEAPDWYVQDRSSYNGYADFEEDALRVDKISDVFAVFFILVAILVCLTTMTRLVEEHRTEIGTYQALGYRRLDGMKKYLIYAALASFAGSILGVLLCEWVFPLVIFNAYGMMYILPDAITPVHWNYLLGCAAVSIGCTCLTASLACYGQMRGYPAALMRPKAPKAGKRILLERIKPIWNHLSFSWKVTMRNFFRYKKRVLMTIVGIAGCTALLMAGFGIRYSITSILDLQFGELFVYDAVSVTTSDLDESAQDQLEEEVLAIDGVNSAMYFSSRTVDSVGENTLVSTTVVTPQRTGAMRQYIVLRDKDTKETIPLTSNGAVINEKLAELLNVQAGDTIQIDPGDGSTLEVKVSALTENYAGNYIYLSEEYYRQVFGEDPSYTNLYLTFDEEADGQAISQALMDTGDILGLSLVSDLEQSFQEMLTSLNYVVIIIIISAGALAFVVLYNLANINIAERKRELATIKVLGFYDFQVSAYVYRENIVCTLCGIAAGLALGVALTQYVLASVEVDVVRFNRATDIWSFVFSGLLTALFALLVNVIMHYKLKKIDMVESLKSVE</sequence>
<feature type="transmembrane region" description="Helical" evidence="7">
    <location>
        <begin position="868"/>
        <end position="890"/>
    </location>
</feature>
<dbReference type="InterPro" id="IPR025857">
    <property type="entry name" value="MacB_PCD"/>
</dbReference>
<protein>
    <submittedName>
        <fullName evidence="10">ABC transporter permease</fullName>
    </submittedName>
</protein>
<evidence type="ECO:0000259" key="8">
    <source>
        <dbReference type="Pfam" id="PF02687"/>
    </source>
</evidence>
<evidence type="ECO:0000256" key="5">
    <source>
        <dbReference type="ARBA" id="ARBA00023136"/>
    </source>
</evidence>
<reference evidence="10" key="1">
    <citation type="submission" date="2020-10" db="EMBL/GenBank/DDBJ databases">
        <authorList>
            <person name="Gilroy R."/>
        </authorList>
    </citation>
    <scope>NUCLEOTIDE SEQUENCE</scope>
    <source>
        <strain evidence="10">4509</strain>
    </source>
</reference>
<dbReference type="GO" id="GO:0005886">
    <property type="term" value="C:plasma membrane"/>
    <property type="evidence" value="ECO:0007669"/>
    <property type="project" value="UniProtKB-SubCell"/>
</dbReference>
<feature type="domain" description="ABC3 transporter permease C-terminal" evidence="8">
    <location>
        <begin position="873"/>
        <end position="991"/>
    </location>
</feature>
<feature type="transmembrane region" description="Helical" evidence="7">
    <location>
        <begin position="519"/>
        <end position="547"/>
    </location>
</feature>
<dbReference type="Proteomes" id="UP000824082">
    <property type="component" value="Unassembled WGS sequence"/>
</dbReference>
<feature type="transmembrane region" description="Helical" evidence="7">
    <location>
        <begin position="567"/>
        <end position="589"/>
    </location>
</feature>
<evidence type="ECO:0000313" key="11">
    <source>
        <dbReference type="Proteomes" id="UP000824082"/>
    </source>
</evidence>
<dbReference type="EMBL" id="DVMX01000006">
    <property type="protein sequence ID" value="HIU41013.1"/>
    <property type="molecule type" value="Genomic_DNA"/>
</dbReference>
<feature type="transmembrane region" description="Helical" evidence="7">
    <location>
        <begin position="474"/>
        <end position="495"/>
    </location>
</feature>
<evidence type="ECO:0000313" key="10">
    <source>
        <dbReference type="EMBL" id="HIU41013.1"/>
    </source>
</evidence>
<dbReference type="InterPro" id="IPR038766">
    <property type="entry name" value="Membrane_comp_ABC_pdt"/>
</dbReference>
<feature type="transmembrane region" description="Helical" evidence="7">
    <location>
        <begin position="962"/>
        <end position="982"/>
    </location>
</feature>
<dbReference type="PANTHER" id="PTHR30287:SF1">
    <property type="entry name" value="INNER MEMBRANE PROTEIN"/>
    <property type="match status" value="1"/>
</dbReference>
<feature type="coiled-coil region" evidence="6">
    <location>
        <begin position="222"/>
        <end position="306"/>
    </location>
</feature>
<feature type="transmembrane region" description="Helical" evidence="7">
    <location>
        <begin position="924"/>
        <end position="946"/>
    </location>
</feature>
<accession>A0A9D1IPP9</accession>
<feature type="transmembrane region" description="Helical" evidence="7">
    <location>
        <begin position="640"/>
        <end position="660"/>
    </location>
</feature>
<dbReference type="InterPro" id="IPR003838">
    <property type="entry name" value="ABC3_permease_C"/>
</dbReference>
<evidence type="ECO:0000256" key="2">
    <source>
        <dbReference type="ARBA" id="ARBA00022475"/>
    </source>
</evidence>
<dbReference type="AlphaFoldDB" id="A0A9D1IPP9"/>
<keyword evidence="3 7" id="KW-0812">Transmembrane</keyword>
<organism evidence="10 11">
    <name type="scientific">Candidatus Egerieicola faecale</name>
    <dbReference type="NCBI Taxonomy" id="2840774"/>
    <lineage>
        <taxon>Bacteria</taxon>
        <taxon>Bacillati</taxon>
        <taxon>Bacillota</taxon>
        <taxon>Clostridia</taxon>
        <taxon>Eubacteriales</taxon>
        <taxon>Oscillospiraceae</taxon>
        <taxon>Oscillospiraceae incertae sedis</taxon>
        <taxon>Candidatus Egerieicola</taxon>
    </lineage>
</organism>
<feature type="coiled-coil region" evidence="6">
    <location>
        <begin position="379"/>
        <end position="438"/>
    </location>
</feature>
<dbReference type="Pfam" id="PF02687">
    <property type="entry name" value="FtsX"/>
    <property type="match status" value="2"/>
</dbReference>
<reference evidence="10" key="2">
    <citation type="journal article" date="2021" name="PeerJ">
        <title>Extensive microbial diversity within the chicken gut microbiome revealed by metagenomics and culture.</title>
        <authorList>
            <person name="Gilroy R."/>
            <person name="Ravi A."/>
            <person name="Getino M."/>
            <person name="Pursley I."/>
            <person name="Horton D.L."/>
            <person name="Alikhan N.F."/>
            <person name="Baker D."/>
            <person name="Gharbi K."/>
            <person name="Hall N."/>
            <person name="Watson M."/>
            <person name="Adriaenssens E.M."/>
            <person name="Foster-Nyarko E."/>
            <person name="Jarju S."/>
            <person name="Secka A."/>
            <person name="Antonio M."/>
            <person name="Oren A."/>
            <person name="Chaudhuri R.R."/>
            <person name="La Ragione R."/>
            <person name="Hildebrand F."/>
            <person name="Pallen M.J."/>
        </authorList>
    </citation>
    <scope>NUCLEOTIDE SEQUENCE</scope>
    <source>
        <strain evidence="10">4509</strain>
    </source>
</reference>
<feature type="domain" description="MacB-like periplasmic core" evidence="9">
    <location>
        <begin position="643"/>
        <end position="842"/>
    </location>
</feature>
<proteinExistence type="predicted"/>
<evidence type="ECO:0000256" key="1">
    <source>
        <dbReference type="ARBA" id="ARBA00004651"/>
    </source>
</evidence>
<evidence type="ECO:0000256" key="7">
    <source>
        <dbReference type="SAM" id="Phobius"/>
    </source>
</evidence>
<gene>
    <name evidence="10" type="ORF">IAD19_00475</name>
</gene>
<evidence type="ECO:0000256" key="4">
    <source>
        <dbReference type="ARBA" id="ARBA00022989"/>
    </source>
</evidence>
<keyword evidence="4 7" id="KW-1133">Transmembrane helix</keyword>
<keyword evidence="6" id="KW-0175">Coiled coil</keyword>
<evidence type="ECO:0000256" key="3">
    <source>
        <dbReference type="ARBA" id="ARBA00022692"/>
    </source>
</evidence>
<keyword evidence="5 7" id="KW-0472">Membrane</keyword>
<evidence type="ECO:0000259" key="9">
    <source>
        <dbReference type="Pfam" id="PF12704"/>
    </source>
</evidence>
<feature type="non-terminal residue" evidence="10">
    <location>
        <position position="1"/>
    </location>
</feature>
<name>A0A9D1IPP9_9FIRM</name>